<sequence>MLRSLDRQPGVLVRLRKNSSGNTLAMAGAALVPIAGIIGSGLDLSRAYMAQAKMQNACDSAALAARRTMAGNNWTSNAEDEGERFFDFNFPSDTMRAQNMVRTVSQNISDPTQVRVSASADIPTTVMSLFGRETIPIAVSCTADEDYGNNDIMVVLDVTGSMNDCPGGGNCNGNSNSKIARLRTGAVGLYRALQGASNTRTRYGFMPYSVTVNVARDLNTGWVRNPASYQQCQSYNNNGSCRTSSLVSVNHSNSWITNTWRGGGSYTSQTGNGCVEERASIGQSGSPVRILTSVSQADVDTVSTSTTAYKWTPYDTSAVTAESGTACPRPARPLAQYSSESSYSSMVNTVTQGVGGNTYHDTGILWATRYLSRTGMFASNNPEEYNGVPVTRHIVFLTDGLMQPSSTVYSAFGVDSFDNRLQGSGSLTNRHIAHFQSACNRAKSMGITIWVIALDVTDTSAIEPCATSSGHFYVSNGSDLEQIFTQIGQGIGRLRLTR</sequence>
<keyword evidence="1" id="KW-0472">Membrane</keyword>
<dbReference type="Proteomes" id="UP000564378">
    <property type="component" value="Unassembled WGS sequence"/>
</dbReference>
<dbReference type="InterPro" id="IPR036465">
    <property type="entry name" value="vWFA_dom_sf"/>
</dbReference>
<dbReference type="RefSeq" id="WP_185801090.1">
    <property type="nucleotide sequence ID" value="NZ_JACJVJ010000002.1"/>
</dbReference>
<reference evidence="3 4" key="1">
    <citation type="submission" date="2020-08" db="EMBL/GenBank/DDBJ databases">
        <title>Draft genome sequence of Parasphingopyxis sp. GrpM-11.</title>
        <authorList>
            <person name="Oh J."/>
            <person name="Roh D.-H."/>
        </authorList>
    </citation>
    <scope>NUCLEOTIDE SEQUENCE [LARGE SCALE GENOMIC DNA]</scope>
    <source>
        <strain evidence="3 4">GrpM-11</strain>
    </source>
</reference>
<feature type="domain" description="Putative Flp pilus-assembly TadG-like N-terminal" evidence="2">
    <location>
        <begin position="21"/>
        <end position="66"/>
    </location>
</feature>
<keyword evidence="1" id="KW-1133">Transmembrane helix</keyword>
<dbReference type="EMBL" id="JACJVJ010000002">
    <property type="protein sequence ID" value="MBC2777775.1"/>
    <property type="molecule type" value="Genomic_DNA"/>
</dbReference>
<dbReference type="InterPro" id="IPR028087">
    <property type="entry name" value="Tad_N"/>
</dbReference>
<accession>A0A842HY49</accession>
<dbReference type="SUPFAM" id="SSF53300">
    <property type="entry name" value="vWA-like"/>
    <property type="match status" value="1"/>
</dbReference>
<gene>
    <name evidence="3" type="ORF">H6P80_09085</name>
</gene>
<evidence type="ECO:0000313" key="4">
    <source>
        <dbReference type="Proteomes" id="UP000564378"/>
    </source>
</evidence>
<keyword evidence="1" id="KW-0812">Transmembrane</keyword>
<dbReference type="AlphaFoldDB" id="A0A842HY49"/>
<dbReference type="Gene3D" id="3.40.50.410">
    <property type="entry name" value="von Willebrand factor, type A domain"/>
    <property type="match status" value="2"/>
</dbReference>
<proteinExistence type="predicted"/>
<evidence type="ECO:0000256" key="1">
    <source>
        <dbReference type="SAM" id="Phobius"/>
    </source>
</evidence>
<organism evidence="3 4">
    <name type="scientific">Parasphingopyxis marina</name>
    <dbReference type="NCBI Taxonomy" id="2761622"/>
    <lineage>
        <taxon>Bacteria</taxon>
        <taxon>Pseudomonadati</taxon>
        <taxon>Pseudomonadota</taxon>
        <taxon>Alphaproteobacteria</taxon>
        <taxon>Sphingomonadales</taxon>
        <taxon>Sphingomonadaceae</taxon>
        <taxon>Parasphingopyxis</taxon>
    </lineage>
</organism>
<protein>
    <submittedName>
        <fullName evidence="3">Tad domain-containing protein</fullName>
    </submittedName>
</protein>
<comment type="caution">
    <text evidence="3">The sequence shown here is derived from an EMBL/GenBank/DDBJ whole genome shotgun (WGS) entry which is preliminary data.</text>
</comment>
<keyword evidence="4" id="KW-1185">Reference proteome</keyword>
<feature type="transmembrane region" description="Helical" evidence="1">
    <location>
        <begin position="21"/>
        <end position="42"/>
    </location>
</feature>
<name>A0A842HY49_9SPHN</name>
<dbReference type="Pfam" id="PF13400">
    <property type="entry name" value="Tad"/>
    <property type="match status" value="1"/>
</dbReference>
<evidence type="ECO:0000313" key="3">
    <source>
        <dbReference type="EMBL" id="MBC2777775.1"/>
    </source>
</evidence>
<evidence type="ECO:0000259" key="2">
    <source>
        <dbReference type="Pfam" id="PF13400"/>
    </source>
</evidence>